<dbReference type="eggNOG" id="ENOG5032T80">
    <property type="taxonomic scope" value="Bacteria"/>
</dbReference>
<accession>A0A085A437</accession>
<sequence>MENRLNLLCQAGVIDQDICDGMLRVVRQMDTELSLPVFSEQGEMAVTHMANALMRSRRGEVIAPLDAELLEEIQQSTFWPQILTAHQALLQGFTVQLHANEEGYLLANLYGLWLAANEGHS</sequence>
<protein>
    <submittedName>
        <fullName evidence="1">PTS regulation domain-containing protein</fullName>
    </submittedName>
</protein>
<name>A0A085A437_9ENTR</name>
<dbReference type="SUPFAM" id="SSF63520">
    <property type="entry name" value="PTS-regulatory domain, PRD"/>
    <property type="match status" value="1"/>
</dbReference>
<evidence type="ECO:0000313" key="1">
    <source>
        <dbReference type="EMBL" id="KFC04982.1"/>
    </source>
</evidence>
<proteinExistence type="predicted"/>
<dbReference type="Gene3D" id="1.10.1790.10">
    <property type="entry name" value="PRD domain"/>
    <property type="match status" value="1"/>
</dbReference>
<evidence type="ECO:0000313" key="2">
    <source>
        <dbReference type="Proteomes" id="UP000028630"/>
    </source>
</evidence>
<dbReference type="InterPro" id="IPR036634">
    <property type="entry name" value="PRD_sf"/>
</dbReference>
<dbReference type="AlphaFoldDB" id="A0A085A437"/>
<reference evidence="2" key="1">
    <citation type="submission" date="2014-05" db="EMBL/GenBank/DDBJ databases">
        <title>ATOL: Assembling a taxonomically balanced genome-scale reconstruction of the evolutionary history of the Enterobacteriaceae.</title>
        <authorList>
            <person name="Plunkett G. III"/>
            <person name="Neeno-Eckwall E.C."/>
            <person name="Glasner J.D."/>
            <person name="Perna N.T."/>
        </authorList>
    </citation>
    <scope>NUCLEOTIDE SEQUENCE [LARGE SCALE GENOMIC DNA]</scope>
    <source>
        <strain evidence="2">ATCC 49490</strain>
    </source>
</reference>
<organism evidence="1 2">
    <name type="scientific">Trabulsiella guamensis ATCC 49490</name>
    <dbReference type="NCBI Taxonomy" id="1005994"/>
    <lineage>
        <taxon>Bacteria</taxon>
        <taxon>Pseudomonadati</taxon>
        <taxon>Pseudomonadota</taxon>
        <taxon>Gammaproteobacteria</taxon>
        <taxon>Enterobacterales</taxon>
        <taxon>Enterobacteriaceae</taxon>
        <taxon>Trabulsiella</taxon>
    </lineage>
</organism>
<dbReference type="OrthoDB" id="6447514at2"/>
<dbReference type="EMBL" id="JMTB01000093">
    <property type="protein sequence ID" value="KFC04982.1"/>
    <property type="molecule type" value="Genomic_DNA"/>
</dbReference>
<gene>
    <name evidence="1" type="primary">yhfY</name>
    <name evidence="1" type="ORF">GTGU_03080</name>
</gene>
<dbReference type="Proteomes" id="UP000028630">
    <property type="component" value="Unassembled WGS sequence"/>
</dbReference>
<keyword evidence="2" id="KW-1185">Reference proteome</keyword>
<comment type="caution">
    <text evidence="1">The sequence shown here is derived from an EMBL/GenBank/DDBJ whole genome shotgun (WGS) entry which is preliminary data.</text>
</comment>
<dbReference type="GO" id="GO:0006355">
    <property type="term" value="P:regulation of DNA-templated transcription"/>
    <property type="evidence" value="ECO:0007669"/>
    <property type="project" value="InterPro"/>
</dbReference>
<dbReference type="RefSeq" id="WP_038158697.1">
    <property type="nucleotide sequence ID" value="NZ_JMTB01000093.1"/>
</dbReference>